<feature type="region of interest" description="Disordered" evidence="1">
    <location>
        <begin position="78"/>
        <end position="120"/>
    </location>
</feature>
<feature type="compositionally biased region" description="Low complexity" evidence="1">
    <location>
        <begin position="78"/>
        <end position="98"/>
    </location>
</feature>
<reference evidence="2 3" key="1">
    <citation type="submission" date="2020-08" db="EMBL/GenBank/DDBJ databases">
        <title>Sequencing the genomes of 1000 actinobacteria strains.</title>
        <authorList>
            <person name="Klenk H.-P."/>
        </authorList>
    </citation>
    <scope>NUCLEOTIDE SEQUENCE [LARGE SCALE GENOMIC DNA]</scope>
    <source>
        <strain evidence="2 3">DSM 44786</strain>
    </source>
</reference>
<protein>
    <submittedName>
        <fullName evidence="2">Uncharacterized protein</fullName>
    </submittedName>
</protein>
<proteinExistence type="predicted"/>
<evidence type="ECO:0000256" key="1">
    <source>
        <dbReference type="SAM" id="MobiDB-lite"/>
    </source>
</evidence>
<comment type="caution">
    <text evidence="2">The sequence shown here is derived from an EMBL/GenBank/DDBJ whole genome shotgun (WGS) entry which is preliminary data.</text>
</comment>
<dbReference type="EMBL" id="JACHJR010000001">
    <property type="protein sequence ID" value="MBB4951299.1"/>
    <property type="molecule type" value="Genomic_DNA"/>
</dbReference>
<sequence length="120" mass="12262">MRWGRKAGPGAWPDALVSRTAIRPIRGCRGTGASRSRPTYRPACTATANFDGSGTVTPSESGMTSAGIVCRLTPAPTSARITRSSARSGSSAAWPAGRTVRPDGGRRASSPVLFGSVGTA</sequence>
<evidence type="ECO:0000313" key="2">
    <source>
        <dbReference type="EMBL" id="MBB4951299.1"/>
    </source>
</evidence>
<name>A0A7W7WM09_9ACTN</name>
<keyword evidence="3" id="KW-1185">Reference proteome</keyword>
<evidence type="ECO:0000313" key="3">
    <source>
        <dbReference type="Proteomes" id="UP000573327"/>
    </source>
</evidence>
<accession>A0A7W7WM09</accession>
<dbReference type="AlphaFoldDB" id="A0A7W7WM09"/>
<dbReference type="Proteomes" id="UP000573327">
    <property type="component" value="Unassembled WGS sequence"/>
</dbReference>
<organism evidence="2 3">
    <name type="scientific">Kitasatospora gansuensis</name>
    <dbReference type="NCBI Taxonomy" id="258050"/>
    <lineage>
        <taxon>Bacteria</taxon>
        <taxon>Bacillati</taxon>
        <taxon>Actinomycetota</taxon>
        <taxon>Actinomycetes</taxon>
        <taxon>Kitasatosporales</taxon>
        <taxon>Streptomycetaceae</taxon>
        <taxon>Kitasatospora</taxon>
    </lineage>
</organism>
<gene>
    <name evidence="2" type="ORF">F4556_006834</name>
</gene>